<name>A0ABD2NT06_9CUCU</name>
<sequence>MWMNMKTSTIIVTITQIKESNMDDSIGEVYSECSKYQPDSSDESNKEEESNNVYSNSTCETVESSTQNFSIPELNLRFSNPIISRNMCDDSQIHVMNSHGRRGDKK</sequence>
<evidence type="ECO:0000313" key="3">
    <source>
        <dbReference type="Proteomes" id="UP001516400"/>
    </source>
</evidence>
<feature type="region of interest" description="Disordered" evidence="1">
    <location>
        <begin position="34"/>
        <end position="68"/>
    </location>
</feature>
<keyword evidence="3" id="KW-1185">Reference proteome</keyword>
<evidence type="ECO:0000256" key="1">
    <source>
        <dbReference type="SAM" id="MobiDB-lite"/>
    </source>
</evidence>
<organism evidence="2 3">
    <name type="scientific">Cryptolaemus montrouzieri</name>
    <dbReference type="NCBI Taxonomy" id="559131"/>
    <lineage>
        <taxon>Eukaryota</taxon>
        <taxon>Metazoa</taxon>
        <taxon>Ecdysozoa</taxon>
        <taxon>Arthropoda</taxon>
        <taxon>Hexapoda</taxon>
        <taxon>Insecta</taxon>
        <taxon>Pterygota</taxon>
        <taxon>Neoptera</taxon>
        <taxon>Endopterygota</taxon>
        <taxon>Coleoptera</taxon>
        <taxon>Polyphaga</taxon>
        <taxon>Cucujiformia</taxon>
        <taxon>Coccinelloidea</taxon>
        <taxon>Coccinellidae</taxon>
        <taxon>Scymninae</taxon>
        <taxon>Scymnini</taxon>
        <taxon>Cryptolaemus</taxon>
    </lineage>
</organism>
<evidence type="ECO:0000313" key="2">
    <source>
        <dbReference type="EMBL" id="KAL3281857.1"/>
    </source>
</evidence>
<proteinExistence type="predicted"/>
<gene>
    <name evidence="2" type="ORF">HHI36_005062</name>
</gene>
<feature type="compositionally biased region" description="Polar residues" evidence="1">
    <location>
        <begin position="58"/>
        <end position="68"/>
    </location>
</feature>
<reference evidence="2 3" key="1">
    <citation type="journal article" date="2021" name="BMC Biol.">
        <title>Horizontally acquired antibacterial genes associated with adaptive radiation of ladybird beetles.</title>
        <authorList>
            <person name="Li H.S."/>
            <person name="Tang X.F."/>
            <person name="Huang Y.H."/>
            <person name="Xu Z.Y."/>
            <person name="Chen M.L."/>
            <person name="Du X.Y."/>
            <person name="Qiu B.Y."/>
            <person name="Chen P.T."/>
            <person name="Zhang W."/>
            <person name="Slipinski A."/>
            <person name="Escalona H.E."/>
            <person name="Waterhouse R.M."/>
            <person name="Zwick A."/>
            <person name="Pang H."/>
        </authorList>
    </citation>
    <scope>NUCLEOTIDE SEQUENCE [LARGE SCALE GENOMIC DNA]</scope>
    <source>
        <strain evidence="2">SYSU2018</strain>
    </source>
</reference>
<protein>
    <submittedName>
        <fullName evidence="2">Uncharacterized protein</fullName>
    </submittedName>
</protein>
<dbReference type="EMBL" id="JABFTP020000144">
    <property type="protein sequence ID" value="KAL3281857.1"/>
    <property type="molecule type" value="Genomic_DNA"/>
</dbReference>
<comment type="caution">
    <text evidence="2">The sequence shown here is derived from an EMBL/GenBank/DDBJ whole genome shotgun (WGS) entry which is preliminary data.</text>
</comment>
<accession>A0ABD2NT06</accession>
<dbReference type="Proteomes" id="UP001516400">
    <property type="component" value="Unassembled WGS sequence"/>
</dbReference>
<dbReference type="AlphaFoldDB" id="A0ABD2NT06"/>